<dbReference type="OrthoDB" id="10535774at2759"/>
<gene>
    <name evidence="2" type="ORF">F1559_001168</name>
</gene>
<proteinExistence type="predicted"/>
<name>A0A7J7IFP9_9RHOD</name>
<evidence type="ECO:0000313" key="3">
    <source>
        <dbReference type="Proteomes" id="UP000530660"/>
    </source>
</evidence>
<comment type="caution">
    <text evidence="2">The sequence shown here is derived from an EMBL/GenBank/DDBJ whole genome shotgun (WGS) entry which is preliminary data.</text>
</comment>
<dbReference type="GO" id="GO:0005634">
    <property type="term" value="C:nucleus"/>
    <property type="evidence" value="ECO:0007669"/>
    <property type="project" value="InterPro"/>
</dbReference>
<dbReference type="InterPro" id="IPR006886">
    <property type="entry name" value="RNA_pol_III_Rpc5"/>
</dbReference>
<keyword evidence="3" id="KW-1185">Reference proteome</keyword>
<dbReference type="AlphaFoldDB" id="A0A7J7IFP9"/>
<dbReference type="EMBL" id="VWRR01000012">
    <property type="protein sequence ID" value="KAF6001903.1"/>
    <property type="molecule type" value="Genomic_DNA"/>
</dbReference>
<feature type="region of interest" description="Disordered" evidence="1">
    <location>
        <begin position="565"/>
        <end position="591"/>
    </location>
</feature>
<evidence type="ECO:0000313" key="2">
    <source>
        <dbReference type="EMBL" id="KAF6001903.1"/>
    </source>
</evidence>
<protein>
    <submittedName>
        <fullName evidence="2">Uncharacterized protein</fullName>
    </submittedName>
</protein>
<dbReference type="Pfam" id="PF04801">
    <property type="entry name" value="RPC5"/>
    <property type="match status" value="1"/>
</dbReference>
<sequence>MPALQYDESADIVVDSWPLFLVNTNTEGVCDDNTEICTCLEPFAAGKQLRHLESLEPHESYTEDLLVEFDLFKAVDASHATHLMTHPEFDKMMLGLRWKTAHQKLEALYDPTGLQPCQDGAKHTGIEPDRTVIPHEGLSDSDFNVHCADQHNEIREEKSADQDSASGDESAFRSDSCISASKLYRLASNREHGEYNTVLLRKVMLADQRTAFIMVPMHAVLHMLPAGVVRSPALENPNASELRNMCAESPVEVDVIFRRADRSKSLGSNELQPSLRRQTFDAEPWVQVPYTPPTNESDIEELHREVLLSLSEAPPARLLHRAEQRDRLARPRTDRRFTAERYQMDSHSIERMLVISVDRWIGAPEIRTAQDEGIIRETRRTRMKICLKRLLCRAQVVPFDRLLSAMRSFVPCEEAELVDIIGDKTFLVRGAIVLDSEHFFESRAAATDCYLQDGRNRNCEDLSMLRTLILALFDGAEPDGVLTSARLSEVIGIQLRKHIELVMNGIALKHPGGSYQFPVKHSSYMLRTHPEVARSLSQRLRLAADIAQKHLLQIFETGQIPSSMLVSTSPTSKASELRHRRGGIRSRSNAW</sequence>
<feature type="compositionally biased region" description="Polar residues" evidence="1">
    <location>
        <begin position="565"/>
        <end position="574"/>
    </location>
</feature>
<evidence type="ECO:0000256" key="1">
    <source>
        <dbReference type="SAM" id="MobiDB-lite"/>
    </source>
</evidence>
<dbReference type="GO" id="GO:0006351">
    <property type="term" value="P:DNA-templated transcription"/>
    <property type="evidence" value="ECO:0007669"/>
    <property type="project" value="InterPro"/>
</dbReference>
<dbReference type="Proteomes" id="UP000530660">
    <property type="component" value="Unassembled WGS sequence"/>
</dbReference>
<reference evidence="2 3" key="1">
    <citation type="journal article" date="2020" name="J. Phycol.">
        <title>Comparative genome analysis reveals Cyanidiococcus gen. nov., a new extremophilic red algal genus sister to Cyanidioschyzon (Cyanidioschyzonaceae, Rhodophyta).</title>
        <authorList>
            <person name="Liu S.-L."/>
            <person name="Chiang Y.-R."/>
            <person name="Yoon H.S."/>
            <person name="Fu H.-Y."/>
        </authorList>
    </citation>
    <scope>NUCLEOTIDE SEQUENCE [LARGE SCALE GENOMIC DNA]</scope>
    <source>
        <strain evidence="2 3">THAL066</strain>
    </source>
</reference>
<accession>A0A7J7IFP9</accession>
<organism evidence="2 3">
    <name type="scientific">Cyanidiococcus yangmingshanensis</name>
    <dbReference type="NCBI Taxonomy" id="2690220"/>
    <lineage>
        <taxon>Eukaryota</taxon>
        <taxon>Rhodophyta</taxon>
        <taxon>Bangiophyceae</taxon>
        <taxon>Cyanidiales</taxon>
        <taxon>Cyanidiaceae</taxon>
        <taxon>Cyanidiococcus</taxon>
    </lineage>
</organism>